<keyword evidence="5" id="KW-1185">Reference proteome</keyword>
<reference evidence="4" key="1">
    <citation type="submission" date="2023-05" db="EMBL/GenBank/DDBJ databases">
        <title>Anaerotaeda fermentans gen. nov., sp. nov., a novel anaerobic planctomycete of the new family within the order Sedimentisphaerales isolated from Taman Peninsula, Russia.</title>
        <authorList>
            <person name="Khomyakova M.A."/>
            <person name="Merkel A.Y."/>
            <person name="Slobodkin A.I."/>
        </authorList>
    </citation>
    <scope>NUCLEOTIDE SEQUENCE</scope>
    <source>
        <strain evidence="4">M17dextr</strain>
    </source>
</reference>
<comment type="caution">
    <text evidence="4">The sequence shown here is derived from an EMBL/GenBank/DDBJ whole genome shotgun (WGS) entry which is preliminary data.</text>
</comment>
<keyword evidence="2" id="KW-0408">Iron</keyword>
<dbReference type="Proteomes" id="UP001431776">
    <property type="component" value="Unassembled WGS sequence"/>
</dbReference>
<dbReference type="PANTHER" id="PTHR43432">
    <property type="entry name" value="SLR0285 PROTEIN"/>
    <property type="match status" value="1"/>
</dbReference>
<dbReference type="InterPro" id="IPR040086">
    <property type="entry name" value="MJ0683-like"/>
</dbReference>
<evidence type="ECO:0000256" key="3">
    <source>
        <dbReference type="ARBA" id="ARBA00023014"/>
    </source>
</evidence>
<gene>
    <name evidence="4" type="ORF">QJ522_15935</name>
</gene>
<dbReference type="GO" id="GO:0051536">
    <property type="term" value="F:iron-sulfur cluster binding"/>
    <property type="evidence" value="ECO:0007669"/>
    <property type="project" value="UniProtKB-KW"/>
</dbReference>
<dbReference type="GO" id="GO:0046872">
    <property type="term" value="F:metal ion binding"/>
    <property type="evidence" value="ECO:0007669"/>
    <property type="project" value="UniProtKB-KW"/>
</dbReference>
<keyword evidence="3" id="KW-0411">Iron-sulfur</keyword>
<dbReference type="EMBL" id="JASCXX010000022">
    <property type="protein sequence ID" value="MDI6450549.1"/>
    <property type="molecule type" value="Genomic_DNA"/>
</dbReference>
<dbReference type="RefSeq" id="WP_349245960.1">
    <property type="nucleotide sequence ID" value="NZ_JASCXX010000022.1"/>
</dbReference>
<evidence type="ECO:0000313" key="5">
    <source>
        <dbReference type="Proteomes" id="UP001431776"/>
    </source>
</evidence>
<dbReference type="Gene3D" id="3.80.30.30">
    <property type="match status" value="1"/>
</dbReference>
<accession>A0AAW6U4E6</accession>
<evidence type="ECO:0000256" key="2">
    <source>
        <dbReference type="ARBA" id="ARBA00023004"/>
    </source>
</evidence>
<evidence type="ECO:0008006" key="6">
    <source>
        <dbReference type="Google" id="ProtNLM"/>
    </source>
</evidence>
<evidence type="ECO:0000313" key="4">
    <source>
        <dbReference type="EMBL" id="MDI6450549.1"/>
    </source>
</evidence>
<keyword evidence="1" id="KW-0479">Metal-binding</keyword>
<proteinExistence type="predicted"/>
<dbReference type="PANTHER" id="PTHR43432:SF6">
    <property type="entry name" value="RADICAL SAM CORE DOMAIN-CONTAINING PROTEIN"/>
    <property type="match status" value="1"/>
</dbReference>
<dbReference type="AlphaFoldDB" id="A0AAW6U4E6"/>
<protein>
    <recommendedName>
        <fullName evidence="6">Uroporphyrinogen decarboxylase (URO-D) domain-containing protein</fullName>
    </recommendedName>
</protein>
<evidence type="ECO:0000256" key="1">
    <source>
        <dbReference type="ARBA" id="ARBA00022723"/>
    </source>
</evidence>
<organism evidence="4 5">
    <name type="scientific">Anaerobaca lacustris</name>
    <dbReference type="NCBI Taxonomy" id="3044600"/>
    <lineage>
        <taxon>Bacteria</taxon>
        <taxon>Pseudomonadati</taxon>
        <taxon>Planctomycetota</taxon>
        <taxon>Phycisphaerae</taxon>
        <taxon>Sedimentisphaerales</taxon>
        <taxon>Anaerobacaceae</taxon>
        <taxon>Anaerobaca</taxon>
    </lineage>
</organism>
<sequence length="204" mass="22412">MRAPPCHLKAWIRPTPEFHKKGLANHAVNVGTKCGHRCLEAILSQTDWTVRILTKNASVKDDFHFIEKRRDRVLIGPSITAPLYNRPAIQLLEPNTSSIQDRMLAIVEAAARGLRMYAMSCPLLPGIADSPKDIERLVKLVELRNGIASECTEGGAKALRYLKAALSALSIRPAIRGQGENQARGCGSVVAEVKLDYHVAERAT</sequence>
<name>A0AAW6U4E6_9BACT</name>